<evidence type="ECO:0000256" key="8">
    <source>
        <dbReference type="ARBA" id="ARBA00023049"/>
    </source>
</evidence>
<keyword evidence="4 12" id="KW-0645">Protease</keyword>
<evidence type="ECO:0000313" key="16">
    <source>
        <dbReference type="EMBL" id="OGI99883.1"/>
    </source>
</evidence>
<dbReference type="InterPro" id="IPR024571">
    <property type="entry name" value="ERAP1-like_C_dom"/>
</dbReference>
<dbReference type="FunFam" id="2.60.40.1730:FF:000002">
    <property type="entry name" value="Aminopeptidase"/>
    <property type="match status" value="1"/>
</dbReference>
<dbReference type="InterPro" id="IPR027268">
    <property type="entry name" value="Peptidase_M4/M1_CTD_sf"/>
</dbReference>
<evidence type="ECO:0000256" key="11">
    <source>
        <dbReference type="PIRSR" id="PIRSR634016-4"/>
    </source>
</evidence>
<dbReference type="Pfam" id="PF17900">
    <property type="entry name" value="Peptidase_M1_N"/>
    <property type="match status" value="1"/>
</dbReference>
<evidence type="ECO:0000259" key="14">
    <source>
        <dbReference type="Pfam" id="PF11838"/>
    </source>
</evidence>
<dbReference type="InterPro" id="IPR042097">
    <property type="entry name" value="Aminopeptidase_N-like_N_sf"/>
</dbReference>
<dbReference type="SUPFAM" id="SSF55486">
    <property type="entry name" value="Metalloproteases ('zincins'), catalytic domain"/>
    <property type="match status" value="1"/>
</dbReference>
<sequence>MQKKNSTKNVRLSKNVVPIEYDIQLKPDLDNFTFEGIEIITISILKPTKTLTLHSKEIEIETAEALLPQGKIFAKISYNEKAETATFLFPKILPAGRTRLNLVFKGILNDKMRGFYRSKYTVGNKEYHIATTQFEATDARRAFPCFDEPAQKAIFHVSLIVPKSKTAISNTLPVSVAEHESGYEIVKFSPTPIMSTYLLAFIVGDFEYIESKTKHGVQVRVFTTPGKKHQAKFALDCAVKTLEFYEKYFDIPYPLPVLDMIAIPDFTAGAMENWGAITYRESALLVDEDHSSIGNKQWVALVIAHEIAHQWFGNLVTMEWWTHLWLNEGFASYIEYLAVDKIFPKWDIWTQFSTHELGSALRLDSLLHTHPIEIPVHHPDEIGEIFDEVSYSKGASIIRMLADYLGEKDFRDGLRHYLKKHSYKNTETLHLWQAFEKVSKKSVAKMMGVWTGKPGYPVVKAEIVKNKLLLSQERFFASPISKKKNKGKIIWQIPTSIKGRNSFLAYFLIGNLSRSADLANFSARQPAKGLSKSTPATSFGWLKINFGEAGFYRTAYSRELLEKLKTPVEKKLISARDRLGIIRDLFALSEAGTIPTTDALEFLSAYKNEENYSVWLEIANGLGRLEQLLANNNIGVSYVHRKLLCVNLDKLILELFSPLAAKLSWTPKKNEIHSNTLLRSLAISRAGRSGDEKIIAEAKNKFKKGNIHPDIRGAVYSIVAKWSEEKEYRAFTARYKKETLHEEKNRIGGILGDFQDTKLLKQTCEFAFSKNVRPQDTISILSSVGANPAGRDIWLSFIQKNWKTLVSRYGEGGHTLQRLVKAISGSTEAHHLKSFKKFFATHEAPGAKRAILQVLERLEGNVAWLKRDGKSIEGFLSK</sequence>
<dbReference type="Gene3D" id="2.60.40.1910">
    <property type="match status" value="1"/>
</dbReference>
<evidence type="ECO:0000256" key="6">
    <source>
        <dbReference type="ARBA" id="ARBA00022801"/>
    </source>
</evidence>
<comment type="similarity">
    <text evidence="2 12">Belongs to the peptidase M1 family.</text>
</comment>
<dbReference type="GO" id="GO:0043171">
    <property type="term" value="P:peptide catabolic process"/>
    <property type="evidence" value="ECO:0007669"/>
    <property type="project" value="TreeGrafter"/>
</dbReference>
<keyword evidence="5 10" id="KW-0479">Metal-binding</keyword>
<dbReference type="GO" id="GO:0042277">
    <property type="term" value="F:peptide binding"/>
    <property type="evidence" value="ECO:0007669"/>
    <property type="project" value="TreeGrafter"/>
</dbReference>
<dbReference type="Gene3D" id="1.10.390.10">
    <property type="entry name" value="Neutral Protease Domain 2"/>
    <property type="match status" value="1"/>
</dbReference>
<dbReference type="Pfam" id="PF11838">
    <property type="entry name" value="ERAP1_C"/>
    <property type="match status" value="1"/>
</dbReference>
<comment type="caution">
    <text evidence="16">The sequence shown here is derived from an EMBL/GenBank/DDBJ whole genome shotgun (WGS) entry which is preliminary data.</text>
</comment>
<protein>
    <recommendedName>
        <fullName evidence="12">Aminopeptidase</fullName>
        <ecNumber evidence="12">3.4.11.-</ecNumber>
    </recommendedName>
</protein>
<evidence type="ECO:0000256" key="4">
    <source>
        <dbReference type="ARBA" id="ARBA00022670"/>
    </source>
</evidence>
<evidence type="ECO:0000259" key="15">
    <source>
        <dbReference type="Pfam" id="PF17900"/>
    </source>
</evidence>
<feature type="binding site" evidence="10">
    <location>
        <position position="328"/>
    </location>
    <ligand>
        <name>Zn(2+)</name>
        <dbReference type="ChEBI" id="CHEBI:29105"/>
        <note>catalytic</note>
    </ligand>
</feature>
<keyword evidence="7 10" id="KW-0862">Zinc</keyword>
<keyword evidence="6 12" id="KW-0378">Hydrolase</keyword>
<feature type="binding site" evidence="10">
    <location>
        <position position="309"/>
    </location>
    <ligand>
        <name>Zn(2+)</name>
        <dbReference type="ChEBI" id="CHEBI:29105"/>
        <note>catalytic</note>
    </ligand>
</feature>
<evidence type="ECO:0000256" key="9">
    <source>
        <dbReference type="PIRSR" id="PIRSR634016-1"/>
    </source>
</evidence>
<dbReference type="GO" id="GO:0005615">
    <property type="term" value="C:extracellular space"/>
    <property type="evidence" value="ECO:0007669"/>
    <property type="project" value="TreeGrafter"/>
</dbReference>
<dbReference type="Gene3D" id="2.60.40.1730">
    <property type="entry name" value="tricorn interacting facor f3 domain"/>
    <property type="match status" value="1"/>
</dbReference>
<dbReference type="SUPFAM" id="SSF63737">
    <property type="entry name" value="Leukotriene A4 hydrolase N-terminal domain"/>
    <property type="match status" value="1"/>
</dbReference>
<name>A0A1F6Y0I5_9BACT</name>
<evidence type="ECO:0000256" key="7">
    <source>
        <dbReference type="ARBA" id="ARBA00022833"/>
    </source>
</evidence>
<dbReference type="GO" id="GO:0070006">
    <property type="term" value="F:metalloaminopeptidase activity"/>
    <property type="evidence" value="ECO:0007669"/>
    <property type="project" value="TreeGrafter"/>
</dbReference>
<evidence type="ECO:0000256" key="10">
    <source>
        <dbReference type="PIRSR" id="PIRSR634016-3"/>
    </source>
</evidence>
<dbReference type="Pfam" id="PF01433">
    <property type="entry name" value="Peptidase_M1"/>
    <property type="match status" value="1"/>
</dbReference>
<dbReference type="EC" id="3.4.11.-" evidence="12"/>
<dbReference type="InterPro" id="IPR045357">
    <property type="entry name" value="Aminopeptidase_N-like_N"/>
</dbReference>
<feature type="site" description="Transition state stabilizer" evidence="11">
    <location>
        <position position="391"/>
    </location>
</feature>
<organism evidence="16 17">
    <name type="scientific">Candidatus Nomurabacteria bacterium RIFCSPLOWO2_02_FULL_40_10</name>
    <dbReference type="NCBI Taxonomy" id="1801786"/>
    <lineage>
        <taxon>Bacteria</taxon>
        <taxon>Candidatus Nomuraibacteriota</taxon>
    </lineage>
</organism>
<dbReference type="GO" id="GO:0006508">
    <property type="term" value="P:proteolysis"/>
    <property type="evidence" value="ECO:0007669"/>
    <property type="project" value="UniProtKB-KW"/>
</dbReference>
<dbReference type="GO" id="GO:0016285">
    <property type="term" value="F:alanyl aminopeptidase activity"/>
    <property type="evidence" value="ECO:0007669"/>
    <property type="project" value="UniProtKB-EC"/>
</dbReference>
<accession>A0A1F6Y0I5</accession>
<evidence type="ECO:0000256" key="3">
    <source>
        <dbReference type="ARBA" id="ARBA00022438"/>
    </source>
</evidence>
<dbReference type="PANTHER" id="PTHR11533:SF174">
    <property type="entry name" value="PUROMYCIN-SENSITIVE AMINOPEPTIDASE-RELATED"/>
    <property type="match status" value="1"/>
</dbReference>
<feature type="domain" description="ERAP1-like C-terminal" evidence="14">
    <location>
        <begin position="541"/>
        <end position="859"/>
    </location>
</feature>
<evidence type="ECO:0000256" key="1">
    <source>
        <dbReference type="ARBA" id="ARBA00000098"/>
    </source>
</evidence>
<dbReference type="GO" id="GO:0008270">
    <property type="term" value="F:zinc ion binding"/>
    <property type="evidence" value="ECO:0007669"/>
    <property type="project" value="UniProtKB-UniRule"/>
</dbReference>
<proteinExistence type="inferred from homology"/>
<dbReference type="FunFam" id="1.10.390.10:FF:000001">
    <property type="entry name" value="Aminopeptidase"/>
    <property type="match status" value="1"/>
</dbReference>
<comment type="catalytic activity">
    <reaction evidence="1">
        <text>Release of an N-terminal amino acid, Xaa-|-Yaa- from a peptide, amide or arylamide. Xaa is preferably Ala, but may be most amino acids including Pro (slow action). When a terminal hydrophobic residue is followed by a prolyl residue, the two may be released as an intact Xaa-Pro dipeptide.</text>
        <dbReference type="EC" id="3.4.11.2"/>
    </reaction>
</comment>
<evidence type="ECO:0000313" key="17">
    <source>
        <dbReference type="Proteomes" id="UP000176479"/>
    </source>
</evidence>
<dbReference type="GO" id="GO:0005737">
    <property type="term" value="C:cytoplasm"/>
    <property type="evidence" value="ECO:0007669"/>
    <property type="project" value="TreeGrafter"/>
</dbReference>
<feature type="domain" description="Peptidase M1 membrane alanine aminopeptidase" evidence="13">
    <location>
        <begin position="233"/>
        <end position="450"/>
    </location>
</feature>
<reference evidence="16 17" key="1">
    <citation type="journal article" date="2016" name="Nat. Commun.">
        <title>Thousands of microbial genomes shed light on interconnected biogeochemical processes in an aquifer system.</title>
        <authorList>
            <person name="Anantharaman K."/>
            <person name="Brown C.T."/>
            <person name="Hug L.A."/>
            <person name="Sharon I."/>
            <person name="Castelle C.J."/>
            <person name="Probst A.J."/>
            <person name="Thomas B.C."/>
            <person name="Singh A."/>
            <person name="Wilkins M.J."/>
            <person name="Karaoz U."/>
            <person name="Brodie E.L."/>
            <person name="Williams K.H."/>
            <person name="Hubbard S.S."/>
            <person name="Banfield J.F."/>
        </authorList>
    </citation>
    <scope>NUCLEOTIDE SEQUENCE [LARGE SCALE GENOMIC DNA]</scope>
</reference>
<dbReference type="Proteomes" id="UP000176479">
    <property type="component" value="Unassembled WGS sequence"/>
</dbReference>
<evidence type="ECO:0000256" key="2">
    <source>
        <dbReference type="ARBA" id="ARBA00010136"/>
    </source>
</evidence>
<gene>
    <name evidence="16" type="ORF">A3H53_02540</name>
</gene>
<feature type="active site" description="Proton acceptor" evidence="9">
    <location>
        <position position="306"/>
    </location>
</feature>
<feature type="domain" description="Aminopeptidase N-like N-terminal" evidence="15">
    <location>
        <begin position="17"/>
        <end position="198"/>
    </location>
</feature>
<dbReference type="EMBL" id="MFVK01000006">
    <property type="protein sequence ID" value="OGI99883.1"/>
    <property type="molecule type" value="Genomic_DNA"/>
</dbReference>
<evidence type="ECO:0000256" key="5">
    <source>
        <dbReference type="ARBA" id="ARBA00022723"/>
    </source>
</evidence>
<dbReference type="InterPro" id="IPR050344">
    <property type="entry name" value="Peptidase_M1_aminopeptidases"/>
</dbReference>
<dbReference type="CDD" id="cd09601">
    <property type="entry name" value="M1_APN-Q_like"/>
    <property type="match status" value="1"/>
</dbReference>
<comment type="cofactor">
    <cofactor evidence="10 12">
        <name>Zn(2+)</name>
        <dbReference type="ChEBI" id="CHEBI:29105"/>
    </cofactor>
    <text evidence="10 12">Binds 1 zinc ion per subunit.</text>
</comment>
<dbReference type="InterPro" id="IPR001930">
    <property type="entry name" value="Peptidase_M1"/>
</dbReference>
<keyword evidence="8 12" id="KW-0482">Metalloprotease</keyword>
<keyword evidence="3 12" id="KW-0031">Aminopeptidase</keyword>
<dbReference type="PRINTS" id="PR00756">
    <property type="entry name" value="ALADIPTASE"/>
</dbReference>
<dbReference type="GO" id="GO:0016020">
    <property type="term" value="C:membrane"/>
    <property type="evidence" value="ECO:0007669"/>
    <property type="project" value="TreeGrafter"/>
</dbReference>
<dbReference type="PANTHER" id="PTHR11533">
    <property type="entry name" value="PROTEASE M1 ZINC METALLOPROTEASE"/>
    <property type="match status" value="1"/>
</dbReference>
<dbReference type="InterPro" id="IPR014782">
    <property type="entry name" value="Peptidase_M1_dom"/>
</dbReference>
<dbReference type="Gene3D" id="1.25.50.20">
    <property type="match status" value="1"/>
</dbReference>
<feature type="binding site" evidence="10">
    <location>
        <position position="305"/>
    </location>
    <ligand>
        <name>Zn(2+)</name>
        <dbReference type="ChEBI" id="CHEBI:29105"/>
        <note>catalytic</note>
    </ligand>
</feature>
<evidence type="ECO:0000259" key="13">
    <source>
        <dbReference type="Pfam" id="PF01433"/>
    </source>
</evidence>
<dbReference type="InterPro" id="IPR034016">
    <property type="entry name" value="M1_APN-typ"/>
</dbReference>
<evidence type="ECO:0000256" key="12">
    <source>
        <dbReference type="RuleBase" id="RU364040"/>
    </source>
</evidence>
<dbReference type="AlphaFoldDB" id="A0A1F6Y0I5"/>